<feature type="domain" description="Alpha/beta hydrolase fold-3" evidence="2">
    <location>
        <begin position="458"/>
        <end position="537"/>
    </location>
</feature>
<dbReference type="GO" id="GO:0019433">
    <property type="term" value="P:triglyceride catabolic process"/>
    <property type="evidence" value="ECO:0007669"/>
    <property type="project" value="TreeGrafter"/>
</dbReference>
<reference evidence="3" key="1">
    <citation type="submission" date="2023-01" db="EMBL/GenBank/DDBJ databases">
        <title>The chitinases involved in constricting ring structure development in the nematode-trapping fungus Drechslerella dactyloides.</title>
        <authorList>
            <person name="Wang R."/>
            <person name="Zhang L."/>
            <person name="Tang P."/>
            <person name="Li S."/>
            <person name="Liang L."/>
        </authorList>
    </citation>
    <scope>NUCLEOTIDE SEQUENCE</scope>
    <source>
        <strain evidence="3">YMF1.00031</strain>
    </source>
</reference>
<protein>
    <recommendedName>
        <fullName evidence="2">Alpha/beta hydrolase fold-3 domain-containing protein</fullName>
    </recommendedName>
</protein>
<evidence type="ECO:0000313" key="3">
    <source>
        <dbReference type="EMBL" id="KAJ6260131.1"/>
    </source>
</evidence>
<feature type="compositionally biased region" description="Basic and acidic residues" evidence="1">
    <location>
        <begin position="399"/>
        <end position="413"/>
    </location>
</feature>
<dbReference type="PANTHER" id="PTHR23025:SF3">
    <property type="entry name" value="HORMONE-SENSITIVE LIPASE"/>
    <property type="match status" value="1"/>
</dbReference>
<gene>
    <name evidence="3" type="ORF">Dda_4352</name>
</gene>
<dbReference type="Pfam" id="PF07859">
    <property type="entry name" value="Abhydrolase_3"/>
    <property type="match status" value="2"/>
</dbReference>
<dbReference type="InterPro" id="IPR013094">
    <property type="entry name" value="AB_hydrolase_3"/>
</dbReference>
<proteinExistence type="predicted"/>
<dbReference type="EMBL" id="JAQGDS010000005">
    <property type="protein sequence ID" value="KAJ6260131.1"/>
    <property type="molecule type" value="Genomic_DNA"/>
</dbReference>
<dbReference type="InterPro" id="IPR029058">
    <property type="entry name" value="AB_hydrolase_fold"/>
</dbReference>
<feature type="region of interest" description="Disordered" evidence="1">
    <location>
        <begin position="615"/>
        <end position="761"/>
    </location>
</feature>
<evidence type="ECO:0000313" key="4">
    <source>
        <dbReference type="Proteomes" id="UP001221413"/>
    </source>
</evidence>
<feature type="domain" description="Alpha/beta hydrolase fold-3" evidence="2">
    <location>
        <begin position="229"/>
        <end position="384"/>
    </location>
</feature>
<dbReference type="SUPFAM" id="SSF53474">
    <property type="entry name" value="alpha/beta-Hydrolases"/>
    <property type="match status" value="1"/>
</dbReference>
<organism evidence="3 4">
    <name type="scientific">Drechslerella dactyloides</name>
    <name type="common">Nematode-trapping fungus</name>
    <name type="synonym">Arthrobotrys dactyloides</name>
    <dbReference type="NCBI Taxonomy" id="74499"/>
    <lineage>
        <taxon>Eukaryota</taxon>
        <taxon>Fungi</taxon>
        <taxon>Dikarya</taxon>
        <taxon>Ascomycota</taxon>
        <taxon>Pezizomycotina</taxon>
        <taxon>Orbiliomycetes</taxon>
        <taxon>Orbiliales</taxon>
        <taxon>Orbiliaceae</taxon>
        <taxon>Drechslerella</taxon>
    </lineage>
</organism>
<evidence type="ECO:0000256" key="1">
    <source>
        <dbReference type="SAM" id="MobiDB-lite"/>
    </source>
</evidence>
<feature type="compositionally biased region" description="Basic and acidic residues" evidence="1">
    <location>
        <begin position="660"/>
        <end position="678"/>
    </location>
</feature>
<dbReference type="Proteomes" id="UP001221413">
    <property type="component" value="Unassembled WGS sequence"/>
</dbReference>
<feature type="region of interest" description="Disordered" evidence="1">
    <location>
        <begin position="393"/>
        <end position="446"/>
    </location>
</feature>
<dbReference type="GO" id="GO:0005829">
    <property type="term" value="C:cytosol"/>
    <property type="evidence" value="ECO:0007669"/>
    <property type="project" value="TreeGrafter"/>
</dbReference>
<name>A0AAD6J0Z1_DREDA</name>
<comment type="caution">
    <text evidence="3">The sequence shown here is derived from an EMBL/GenBank/DDBJ whole genome shotgun (WGS) entry which is preliminary data.</text>
</comment>
<dbReference type="PANTHER" id="PTHR23025">
    <property type="entry name" value="TRIACYLGLYCEROL LIPASE"/>
    <property type="match status" value="1"/>
</dbReference>
<dbReference type="AlphaFoldDB" id="A0AAD6J0Z1"/>
<dbReference type="GO" id="GO:0004806">
    <property type="term" value="F:triacylglycerol lipase activity"/>
    <property type="evidence" value="ECO:0007669"/>
    <property type="project" value="TreeGrafter"/>
</dbReference>
<accession>A0AAD6J0Z1</accession>
<keyword evidence="4" id="KW-1185">Reference proteome</keyword>
<evidence type="ECO:0000259" key="2">
    <source>
        <dbReference type="Pfam" id="PF07859"/>
    </source>
</evidence>
<dbReference type="GO" id="GO:0004771">
    <property type="term" value="F:sterol ester esterase activity"/>
    <property type="evidence" value="ECO:0007669"/>
    <property type="project" value="TreeGrafter"/>
</dbReference>
<dbReference type="Gene3D" id="3.40.50.1820">
    <property type="entry name" value="alpha/beta hydrolase"/>
    <property type="match status" value="2"/>
</dbReference>
<sequence>MHLRRFSPANAMPSVIDHVLGRPSNKYRKFEVFCVVVFWTTILGTGDKHGPPFFRKYFRALSRRLTPWQTIVSTMLCLYVSQNFSKILGLESPEPLANLYTKAYFRATWVTTALDAGFWTAMPIKWKWLRDLCGPLFSVFYLFATRLADEKQRKCRATITTEHMRVSWNKMRNPYLILAQKLVSPPLGITPRHIKIARPRESPNKEPVNAVLYFNGSRADLYKCTKIILDFPGGGFVAMTPRCHDDKLCAWARKLPYPIISIDYKKAPEYPYPYALNECYDVYHSIVYTNGKCVGLSGEKKPRIVLVGDSAGGNFVVGVTLMILNTVGTNARYRQQEVKSLPLPDGLVLVYPSLDMNIGSWMSEEQMGLIRDRQTRKINRSYIRRKSEYFEQKSGIHPPHIEDSGSEDTDNKSSKTIKPTSHPPDVATTPAEEEKSAVTGPAAESTERKVVQTRLATTSRISYFNDRILTPEMMRAMVILYVGPDNRPDFTTDFLLSPVVAPVSLLEMFPKCYFLTGERDPLVDDTVIFAGRIRRAKLDLFKRRKEMGLERGTFDEKKHIEVSLIPGISHGFLQMCAIFPPAWGQIDKCAKWMGELLDDSRVVDGGEFGLGSAYDEISPKRRDPRSGILPTGDFSGGLKSRTGSMSEDERPLEIGMASLAKKEKEKEMKKAKSVERRARPSAVTSDATIRNGGDAAEADLQKQLGAYRMDPTHDSNVVAPGRMISEDSRSKSQRSLASDEDLVGRRMEGLTSALGGAVNET</sequence>